<keyword evidence="2" id="KW-0131">Cell cycle</keyword>
<evidence type="ECO:0000313" key="5">
    <source>
        <dbReference type="Proteomes" id="UP001178507"/>
    </source>
</evidence>
<gene>
    <name evidence="4" type="ORF">EVOR1521_LOCUS21248</name>
</gene>
<organism evidence="4 5">
    <name type="scientific">Effrenium voratum</name>
    <dbReference type="NCBI Taxonomy" id="2562239"/>
    <lineage>
        <taxon>Eukaryota</taxon>
        <taxon>Sar</taxon>
        <taxon>Alveolata</taxon>
        <taxon>Dinophyceae</taxon>
        <taxon>Suessiales</taxon>
        <taxon>Symbiodiniaceae</taxon>
        <taxon>Effrenium</taxon>
    </lineage>
</organism>
<dbReference type="Proteomes" id="UP001178507">
    <property type="component" value="Unassembled WGS sequence"/>
</dbReference>
<dbReference type="InterPro" id="IPR007587">
    <property type="entry name" value="SAPS"/>
</dbReference>
<evidence type="ECO:0000256" key="2">
    <source>
        <dbReference type="ARBA" id="ARBA00023306"/>
    </source>
</evidence>
<protein>
    <submittedName>
        <fullName evidence="4">Uncharacterized protein</fullName>
    </submittedName>
</protein>
<comment type="similarity">
    <text evidence="1">Belongs to the SAPS family.</text>
</comment>
<keyword evidence="5" id="KW-1185">Reference proteome</keyword>
<accession>A0AA36J0X0</accession>
<name>A0AA36J0X0_9DINO</name>
<dbReference type="PANTHER" id="PTHR12634">
    <property type="entry name" value="SIT4 YEAST -ASSOCIATING PROTEIN-RELATED"/>
    <property type="match status" value="1"/>
</dbReference>
<comment type="caution">
    <text evidence="4">The sequence shown here is derived from an EMBL/GenBank/DDBJ whole genome shotgun (WGS) entry which is preliminary data.</text>
</comment>
<dbReference type="EMBL" id="CAUJNA010003257">
    <property type="protein sequence ID" value="CAJ1397181.1"/>
    <property type="molecule type" value="Genomic_DNA"/>
</dbReference>
<dbReference type="AlphaFoldDB" id="A0AA36J0X0"/>
<dbReference type="GO" id="GO:0019903">
    <property type="term" value="F:protein phosphatase binding"/>
    <property type="evidence" value="ECO:0007669"/>
    <property type="project" value="InterPro"/>
</dbReference>
<evidence type="ECO:0000313" key="4">
    <source>
        <dbReference type="EMBL" id="CAJ1397181.1"/>
    </source>
</evidence>
<dbReference type="PANTHER" id="PTHR12634:SF8">
    <property type="entry name" value="FIERY MOUNTAIN, ISOFORM D"/>
    <property type="match status" value="1"/>
</dbReference>
<dbReference type="GO" id="GO:0019888">
    <property type="term" value="F:protein phosphatase regulator activity"/>
    <property type="evidence" value="ECO:0007669"/>
    <property type="project" value="TreeGrafter"/>
</dbReference>
<evidence type="ECO:0000256" key="1">
    <source>
        <dbReference type="ARBA" id="ARBA00006180"/>
    </source>
</evidence>
<evidence type="ECO:0000256" key="3">
    <source>
        <dbReference type="SAM" id="MobiDB-lite"/>
    </source>
</evidence>
<reference evidence="4" key="1">
    <citation type="submission" date="2023-08" db="EMBL/GenBank/DDBJ databases">
        <authorList>
            <person name="Chen Y."/>
            <person name="Shah S."/>
            <person name="Dougan E. K."/>
            <person name="Thang M."/>
            <person name="Chan C."/>
        </authorList>
    </citation>
    <scope>NUCLEOTIDE SEQUENCE</scope>
</reference>
<sequence>MRDGSDETGDLGGLQGSMFQAFGAGSLMAEGDSANEPVWQTFRDSELDEIIPTTTWPSDWEASTVEELLDEGDSLLQEFRSGNPKLVERLCNRESVRSLVEHATRLVECESEERMRHRSHTAAELLAFCGPGSAEDDSWKLKVIHVFFDTDAHGTTDLMDVLWGFLLDVPPDSAEPLSPSWSVLAGYFCGVMAAVWHKCPGKVMDYLRTRGQEHVFNTFLRFLDTRCVAELFMALICVHHPDVRLFPVDGLMLRLVQRFSSGEGEADENLALVLKTLLVQACNNRIFFAEDVVQQTSSPQVVHTLVDKVLSRGPAPAASVLSMAIAIFFHLSPNPWLPPRGPNLLRPLEEEEHLAHDDGRLPRLDEAGCELVHALLEHLPKFCNVLFGPHVDKGNGEPAPPRRSLEASRLRQATIAVLEAKDGDLQGEAIWDHLLEMSPDPRLLEVLQAFREKSCAEKPSEAWIKAQLLSELRHARAKLDERATFDKLLTPPGETPLSGQLAAEATFVLVELVRVSNTNVLKIFLEQEVLPRALHHLFVRPWGATMLNAVGALVLEIIRSPQSVCIQAVRDFLAGGGLHAIASALRHAADFREAARHQTHRDQSAPELTGLLRRICAELREAGSMWPEVEEGLNSWPCWADVVLPDLEEFSQLEQEPLGGFPKTDSVYPGISANNFDVEFTPEDLRDLDEDMDVELGCPFLLDLGERQMHRQAQIAARKEEDADGSSANLTEAQELAAPPSTAGPLPPDARPGEWV</sequence>
<proteinExistence type="inferred from homology"/>
<feature type="region of interest" description="Disordered" evidence="3">
    <location>
        <begin position="715"/>
        <end position="756"/>
    </location>
</feature>